<accession>A0A9P7RPF6</accession>
<dbReference type="PROSITE" id="PS50006">
    <property type="entry name" value="FHA_DOMAIN"/>
    <property type="match status" value="1"/>
</dbReference>
<feature type="region of interest" description="Disordered" evidence="2">
    <location>
        <begin position="186"/>
        <end position="250"/>
    </location>
</feature>
<feature type="compositionally biased region" description="Acidic residues" evidence="2">
    <location>
        <begin position="569"/>
        <end position="598"/>
    </location>
</feature>
<feature type="compositionally biased region" description="Polar residues" evidence="2">
    <location>
        <begin position="371"/>
        <end position="384"/>
    </location>
</feature>
<feature type="coiled-coil region" evidence="1">
    <location>
        <begin position="705"/>
        <end position="732"/>
    </location>
</feature>
<feature type="region of interest" description="Disordered" evidence="2">
    <location>
        <begin position="427"/>
        <end position="516"/>
    </location>
</feature>
<feature type="region of interest" description="Disordered" evidence="2">
    <location>
        <begin position="889"/>
        <end position="909"/>
    </location>
</feature>
<dbReference type="Proteomes" id="UP001049176">
    <property type="component" value="Chromosome 9"/>
</dbReference>
<dbReference type="OrthoDB" id="4096268at2759"/>
<dbReference type="AlphaFoldDB" id="A0A9P7RPF6"/>
<evidence type="ECO:0000259" key="3">
    <source>
        <dbReference type="PROSITE" id="PS50006"/>
    </source>
</evidence>
<reference evidence="4" key="1">
    <citation type="journal article" date="2021" name="Genome Biol. Evol.">
        <title>The assembled and annotated genome of the fairy-ring fungus Marasmius oreades.</title>
        <authorList>
            <person name="Hiltunen M."/>
            <person name="Ament-Velasquez S.L."/>
            <person name="Johannesson H."/>
        </authorList>
    </citation>
    <scope>NUCLEOTIDE SEQUENCE</scope>
    <source>
        <strain evidence="4">03SP1</strain>
    </source>
</reference>
<name>A0A9P7RPF6_9AGAR</name>
<feature type="domain" description="FHA" evidence="3">
    <location>
        <begin position="63"/>
        <end position="123"/>
    </location>
</feature>
<dbReference type="InterPro" id="IPR000253">
    <property type="entry name" value="FHA_dom"/>
</dbReference>
<feature type="region of interest" description="Disordered" evidence="2">
    <location>
        <begin position="352"/>
        <end position="391"/>
    </location>
</feature>
<feature type="compositionally biased region" description="Polar residues" evidence="2">
    <location>
        <begin position="427"/>
        <end position="436"/>
    </location>
</feature>
<feature type="compositionally biased region" description="Pro residues" evidence="2">
    <location>
        <begin position="284"/>
        <end position="297"/>
    </location>
</feature>
<feature type="compositionally biased region" description="Polar residues" evidence="2">
    <location>
        <begin position="893"/>
        <end position="903"/>
    </location>
</feature>
<evidence type="ECO:0000256" key="2">
    <source>
        <dbReference type="SAM" id="MobiDB-lite"/>
    </source>
</evidence>
<feature type="compositionally biased region" description="Low complexity" evidence="2">
    <location>
        <begin position="195"/>
        <end position="220"/>
    </location>
</feature>
<evidence type="ECO:0000256" key="1">
    <source>
        <dbReference type="SAM" id="Coils"/>
    </source>
</evidence>
<evidence type="ECO:0000313" key="5">
    <source>
        <dbReference type="Proteomes" id="UP001049176"/>
    </source>
</evidence>
<keyword evidence="5" id="KW-1185">Reference proteome</keyword>
<proteinExistence type="predicted"/>
<feature type="compositionally biased region" description="Low complexity" evidence="2">
    <location>
        <begin position="455"/>
        <end position="467"/>
    </location>
</feature>
<evidence type="ECO:0000313" key="4">
    <source>
        <dbReference type="EMBL" id="KAG7087324.1"/>
    </source>
</evidence>
<feature type="coiled-coil region" evidence="1">
    <location>
        <begin position="779"/>
        <end position="806"/>
    </location>
</feature>
<feature type="region of interest" description="Disordered" evidence="2">
    <location>
        <begin position="532"/>
        <end position="551"/>
    </location>
</feature>
<dbReference type="GeneID" id="66082376"/>
<sequence>MFDDDIEYIGSSHRERSADIQMTGSSRALTGFALNVEGAATEFKRRMVFGNLEDLKADGNRVIVVGRSPPPSGSTGGSWFQRNGVGNAMFRCPVVSRKHAKFHFEQDNKLFVTDTNSHHGTHIRRHGSLTSTMLKPETPTQLFDGDVITFGKTVGRNGELVRPVVVRLELLLKERPVNPQRHANTSFLLADDSNDTPSTSPKSTSSGRYGVFCSSSSSSEHSSDEMEISSSGEQSEAEEALPPSIALPPTSIVGKATGAIKRLMDGGTLPSITYVQGGHTNKPQGPPPPLTRPPSQPPAFVFGSPATQAAGSNFTFSVPSFFSSTPPTAEGESRPQAEPYSFGCRLPPLWFQSDTPGSSNANPPSPPIVSWNESGIMNSANDSPSARFRPLGRMQNSSEFKSFFSLKGFSSSALRVRESILNSKATSAMSAMDLSTPSPPPLATDANDLEKEASSRSSSEESQSSSTSEKDNHASESIQCAQQRDADDSPTFPPPTSYEDSPHDAHDLWNAAHPYTPLPRIPAGWGAGFDPWGNIEESLPSPTPETDPVTEDGVDACGGEETKGREEVVVVDEETGFDNDEDEQEEQEEPEAADEDVQDEARNSIESNDAEEIQKLNASLDKFSAETNVMLSGIDRQMDRFDRELKDISKAKVDNFTRLDNKVNDVAMSVDALSADVTDVKATCNELETSVSLLRVMGDSYPIMVNDVKMDVDEMQSRVVQIEDRMDEEQWAHDGAWEILRERADEGNRLVKDLKDMFNEMHSSRESHRREMKEARTDLEREIRYVSEIKERMERAELEMKAKVATAAVVHDADSIMATLPPSPLPPTQTRTVISLKRKYGEDENDTEIESSVRKWKALEVLGGTNVDGVKPSTITGFIDDFPEPTTHIPVPDSSTHPTTTLTPAAGGVQVPCRKRSRVVIRLAQTATAITVGAVVTWTALAFT</sequence>
<comment type="caution">
    <text evidence="4">The sequence shown here is derived from an EMBL/GenBank/DDBJ whole genome shotgun (WGS) entry which is preliminary data.</text>
</comment>
<gene>
    <name evidence="4" type="ORF">E1B28_013301</name>
</gene>
<dbReference type="RefSeq" id="XP_043003795.1">
    <property type="nucleotide sequence ID" value="XM_043158448.1"/>
</dbReference>
<dbReference type="Pfam" id="PF00498">
    <property type="entry name" value="FHA"/>
    <property type="match status" value="1"/>
</dbReference>
<feature type="region of interest" description="Disordered" evidence="2">
    <location>
        <begin position="556"/>
        <end position="600"/>
    </location>
</feature>
<organism evidence="4 5">
    <name type="scientific">Marasmius oreades</name>
    <name type="common">fairy-ring Marasmius</name>
    <dbReference type="NCBI Taxonomy" id="181124"/>
    <lineage>
        <taxon>Eukaryota</taxon>
        <taxon>Fungi</taxon>
        <taxon>Dikarya</taxon>
        <taxon>Basidiomycota</taxon>
        <taxon>Agaricomycotina</taxon>
        <taxon>Agaricomycetes</taxon>
        <taxon>Agaricomycetidae</taxon>
        <taxon>Agaricales</taxon>
        <taxon>Marasmiineae</taxon>
        <taxon>Marasmiaceae</taxon>
        <taxon>Marasmius</taxon>
    </lineage>
</organism>
<dbReference type="Gene3D" id="2.60.200.20">
    <property type="match status" value="1"/>
</dbReference>
<dbReference type="SUPFAM" id="SSF49879">
    <property type="entry name" value="SMAD/FHA domain"/>
    <property type="match status" value="1"/>
</dbReference>
<dbReference type="EMBL" id="CM032189">
    <property type="protein sequence ID" value="KAG7087324.1"/>
    <property type="molecule type" value="Genomic_DNA"/>
</dbReference>
<dbReference type="InterPro" id="IPR008984">
    <property type="entry name" value="SMAD_FHA_dom_sf"/>
</dbReference>
<dbReference type="KEGG" id="more:E1B28_013301"/>
<feature type="region of interest" description="Disordered" evidence="2">
    <location>
        <begin position="271"/>
        <end position="299"/>
    </location>
</feature>
<protein>
    <recommendedName>
        <fullName evidence="3">FHA domain-containing protein</fullName>
    </recommendedName>
</protein>
<dbReference type="CDD" id="cd00060">
    <property type="entry name" value="FHA"/>
    <property type="match status" value="1"/>
</dbReference>
<feature type="compositionally biased region" description="Polar residues" evidence="2">
    <location>
        <begin position="271"/>
        <end position="282"/>
    </location>
</feature>
<keyword evidence="1" id="KW-0175">Coiled coil</keyword>